<comment type="caution">
    <text evidence="3">The sequence shown here is derived from an EMBL/GenBank/DDBJ whole genome shotgun (WGS) entry which is preliminary data.</text>
</comment>
<evidence type="ECO:0000313" key="3">
    <source>
        <dbReference type="EMBL" id="KAK9837675.1"/>
    </source>
</evidence>
<dbReference type="PANTHER" id="PTHR36352">
    <property type="entry name" value="EXPRESSED PROTEIN"/>
    <property type="match status" value="1"/>
</dbReference>
<dbReference type="Proteomes" id="UP001438707">
    <property type="component" value="Unassembled WGS sequence"/>
</dbReference>
<dbReference type="InterPro" id="IPR055572">
    <property type="entry name" value="DUF7148"/>
</dbReference>
<dbReference type="Pfam" id="PF23650">
    <property type="entry name" value="DUF7148"/>
    <property type="match status" value="1"/>
</dbReference>
<sequence length="204" mass="22394">MQLRACVHRPCSAQETSCQPKGRPAPLQPGFAPASSRPALSSLKASRPTPQRRSGVVTWAKSGNDPHLQLATARLPSNVNVEEFKRGLYQWASSLTSSGRNMPFSLPIKTTHTQEGFEMSLLRIFDGEAKSVGDIIVTVEDEPQKGSVLFARFFEGDASFADRSRNIPSDPMKRVQEASSGLVDVPIIMQTMRDAIKRSAIRAR</sequence>
<organism evidence="3 4">
    <name type="scientific">Apatococcus lobatus</name>
    <dbReference type="NCBI Taxonomy" id="904363"/>
    <lineage>
        <taxon>Eukaryota</taxon>
        <taxon>Viridiplantae</taxon>
        <taxon>Chlorophyta</taxon>
        <taxon>core chlorophytes</taxon>
        <taxon>Trebouxiophyceae</taxon>
        <taxon>Chlorellales</taxon>
        <taxon>Chlorellaceae</taxon>
        <taxon>Apatococcus</taxon>
    </lineage>
</organism>
<dbReference type="AlphaFoldDB" id="A0AAW1RU81"/>
<feature type="region of interest" description="Disordered" evidence="1">
    <location>
        <begin position="12"/>
        <end position="54"/>
    </location>
</feature>
<dbReference type="PANTHER" id="PTHR36352:SF1">
    <property type="entry name" value="EXPRESSED PROTEIN"/>
    <property type="match status" value="1"/>
</dbReference>
<name>A0AAW1RU81_9CHLO</name>
<proteinExistence type="predicted"/>
<accession>A0AAW1RU81</accession>
<evidence type="ECO:0000256" key="1">
    <source>
        <dbReference type="SAM" id="MobiDB-lite"/>
    </source>
</evidence>
<protein>
    <recommendedName>
        <fullName evidence="2">DUF7148 domain-containing protein</fullName>
    </recommendedName>
</protein>
<evidence type="ECO:0000259" key="2">
    <source>
        <dbReference type="Pfam" id="PF23650"/>
    </source>
</evidence>
<dbReference type="EMBL" id="JALJOS010000006">
    <property type="protein sequence ID" value="KAK9837675.1"/>
    <property type="molecule type" value="Genomic_DNA"/>
</dbReference>
<gene>
    <name evidence="3" type="ORF">WJX74_002772</name>
</gene>
<reference evidence="3 4" key="1">
    <citation type="journal article" date="2024" name="Nat. Commun.">
        <title>Phylogenomics reveals the evolutionary origins of lichenization in chlorophyte algae.</title>
        <authorList>
            <person name="Puginier C."/>
            <person name="Libourel C."/>
            <person name="Otte J."/>
            <person name="Skaloud P."/>
            <person name="Haon M."/>
            <person name="Grisel S."/>
            <person name="Petersen M."/>
            <person name="Berrin J.G."/>
            <person name="Delaux P.M."/>
            <person name="Dal Grande F."/>
            <person name="Keller J."/>
        </authorList>
    </citation>
    <scope>NUCLEOTIDE SEQUENCE [LARGE SCALE GENOMIC DNA]</scope>
    <source>
        <strain evidence="3 4">SAG 2145</strain>
    </source>
</reference>
<feature type="domain" description="DUF7148" evidence="2">
    <location>
        <begin position="65"/>
        <end position="158"/>
    </location>
</feature>
<keyword evidence="4" id="KW-1185">Reference proteome</keyword>
<evidence type="ECO:0000313" key="4">
    <source>
        <dbReference type="Proteomes" id="UP001438707"/>
    </source>
</evidence>
<feature type="compositionally biased region" description="Low complexity" evidence="1">
    <location>
        <begin position="32"/>
        <end position="47"/>
    </location>
</feature>